<gene>
    <name evidence="3" type="ORF">S01H1_15324</name>
</gene>
<dbReference type="PANTHER" id="PTHR42733:SF13">
    <property type="entry name" value="DJ-1_PFPI DOMAIN-CONTAINING PROTEIN"/>
    <property type="match status" value="1"/>
</dbReference>
<dbReference type="SUPFAM" id="SSF52317">
    <property type="entry name" value="Class I glutamine amidotransferase-like"/>
    <property type="match status" value="1"/>
</dbReference>
<dbReference type="EMBL" id="BARS01007999">
    <property type="protein sequence ID" value="GAF72412.1"/>
    <property type="molecule type" value="Genomic_DNA"/>
</dbReference>
<dbReference type="InterPro" id="IPR002818">
    <property type="entry name" value="DJ-1/PfpI"/>
</dbReference>
<organism evidence="3">
    <name type="scientific">marine sediment metagenome</name>
    <dbReference type="NCBI Taxonomy" id="412755"/>
    <lineage>
        <taxon>unclassified sequences</taxon>
        <taxon>metagenomes</taxon>
        <taxon>ecological metagenomes</taxon>
    </lineage>
</organism>
<evidence type="ECO:0000313" key="3">
    <source>
        <dbReference type="EMBL" id="GAF72412.1"/>
    </source>
</evidence>
<dbReference type="NCBIfam" id="TIGR01382">
    <property type="entry name" value="PfpI"/>
    <property type="match status" value="1"/>
</dbReference>
<sequence>MPAKKIAIMVDEMYQTLEAWFPYYRFREAGFDVDFVAAEAKKEYHSKKGYPCLSDIAANDADAGDYDCMVVPGGFAPDFMRRSPDVIKFANDMVNAGKLIAAICHGGWLLCSTGIYKGKKATCFMAIKDDIKNAGAEYVDAECVVDGNLITSRKPDDLPAFCTEILRALKA</sequence>
<accession>X0S900</accession>
<evidence type="ECO:0000259" key="2">
    <source>
        <dbReference type="Pfam" id="PF01965"/>
    </source>
</evidence>
<dbReference type="InterPro" id="IPR006286">
    <property type="entry name" value="C56_PfpI-like"/>
</dbReference>
<feature type="domain" description="DJ-1/PfpI" evidence="2">
    <location>
        <begin position="4"/>
        <end position="167"/>
    </location>
</feature>
<evidence type="ECO:0000256" key="1">
    <source>
        <dbReference type="ARBA" id="ARBA00008542"/>
    </source>
</evidence>
<dbReference type="Gene3D" id="3.40.50.880">
    <property type="match status" value="1"/>
</dbReference>
<dbReference type="InterPro" id="IPR029062">
    <property type="entry name" value="Class_I_gatase-like"/>
</dbReference>
<comment type="similarity">
    <text evidence="1">Belongs to the peptidase C56 family.</text>
</comment>
<reference evidence="3" key="1">
    <citation type="journal article" date="2014" name="Front. Microbiol.">
        <title>High frequency of phylogenetically diverse reductive dehalogenase-homologous genes in deep subseafloor sedimentary metagenomes.</title>
        <authorList>
            <person name="Kawai M."/>
            <person name="Futagami T."/>
            <person name="Toyoda A."/>
            <person name="Takaki Y."/>
            <person name="Nishi S."/>
            <person name="Hori S."/>
            <person name="Arai W."/>
            <person name="Tsubouchi T."/>
            <person name="Morono Y."/>
            <person name="Uchiyama I."/>
            <person name="Ito T."/>
            <person name="Fujiyama A."/>
            <person name="Inagaki F."/>
            <person name="Takami H."/>
        </authorList>
    </citation>
    <scope>NUCLEOTIDE SEQUENCE</scope>
    <source>
        <strain evidence="3">Expedition CK06-06</strain>
    </source>
</reference>
<comment type="caution">
    <text evidence="3">The sequence shown here is derived from an EMBL/GenBank/DDBJ whole genome shotgun (WGS) entry which is preliminary data.</text>
</comment>
<name>X0S900_9ZZZZ</name>
<dbReference type="PROSITE" id="PS51276">
    <property type="entry name" value="PEPTIDASE_C56_PFPI"/>
    <property type="match status" value="1"/>
</dbReference>
<dbReference type="CDD" id="cd03134">
    <property type="entry name" value="GATase1_PfpI_like"/>
    <property type="match status" value="1"/>
</dbReference>
<dbReference type="PANTHER" id="PTHR42733">
    <property type="entry name" value="DJ-1 PROTEIN"/>
    <property type="match status" value="1"/>
</dbReference>
<dbReference type="AlphaFoldDB" id="X0S900"/>
<proteinExistence type="inferred from homology"/>
<protein>
    <recommendedName>
        <fullName evidence="2">DJ-1/PfpI domain-containing protein</fullName>
    </recommendedName>
</protein>
<dbReference type="Pfam" id="PF01965">
    <property type="entry name" value="DJ-1_PfpI"/>
    <property type="match status" value="1"/>
</dbReference>